<keyword evidence="2" id="KW-1185">Reference proteome</keyword>
<gene>
    <name evidence="1" type="ORF">GWK48_00345</name>
</gene>
<accession>A0A6N0NSH7</accession>
<evidence type="ECO:0000313" key="2">
    <source>
        <dbReference type="Proteomes" id="UP000509301"/>
    </source>
</evidence>
<organism evidence="1 2">
    <name type="scientific">Metallosphaera tengchongensis</name>
    <dbReference type="NCBI Taxonomy" id="1532350"/>
    <lineage>
        <taxon>Archaea</taxon>
        <taxon>Thermoproteota</taxon>
        <taxon>Thermoprotei</taxon>
        <taxon>Sulfolobales</taxon>
        <taxon>Sulfolobaceae</taxon>
        <taxon>Metallosphaera</taxon>
    </lineage>
</organism>
<reference evidence="1 2" key="1">
    <citation type="submission" date="2020-02" db="EMBL/GenBank/DDBJ databases">
        <title>Comparative genome analysis reveals the metabolism and evolution of the thermophilic archaeal genus Metallosphaera.</title>
        <authorList>
            <person name="Jiang C."/>
        </authorList>
    </citation>
    <scope>NUCLEOTIDE SEQUENCE [LARGE SCALE GENOMIC DNA]</scope>
    <source>
        <strain evidence="1 2">Ric-A</strain>
    </source>
</reference>
<dbReference type="Proteomes" id="UP000509301">
    <property type="component" value="Chromosome"/>
</dbReference>
<protein>
    <submittedName>
        <fullName evidence="1">Uncharacterized protein</fullName>
    </submittedName>
</protein>
<proteinExistence type="predicted"/>
<evidence type="ECO:0000313" key="1">
    <source>
        <dbReference type="EMBL" id="QKQ99046.1"/>
    </source>
</evidence>
<dbReference type="GeneID" id="55640348"/>
<dbReference type="AlphaFoldDB" id="A0A6N0NSH7"/>
<sequence length="333" mass="39377">MDCTGSILSLSEKVEECFYDRSHYLKYRLALSIKVNAFPLEGFLYVETKDPNIDFVIGFSERAFIKEIDKDCVKFERDLRKCLGFDHLYSDAKFQQGKRIYFPDLILEVVKVFTGEEIREYLKEEVKNYEMKDYATLEGVETFSNPYIEFVSKLRDKDLEELVSISSIYRLLNNVRDRMMDYDQKFEEFFREMEDRVIDIASRRGIPLDRGRAVTYDRDRIYEDEEHIGEINEPLNINSILSRVRGQLVTDRIKEFQDYVLGKVRDNEVTLGKYLIAFRGVVLDNFENRSLTVLLLERQQVLLKTRENEFHFNVEGPSVLLFKTSQGKIEVVR</sequence>
<dbReference type="EMBL" id="CP049074">
    <property type="protein sequence ID" value="QKQ99046.1"/>
    <property type="molecule type" value="Genomic_DNA"/>
</dbReference>
<dbReference type="RefSeq" id="WP_174628560.1">
    <property type="nucleotide sequence ID" value="NZ_CP049074.1"/>
</dbReference>
<dbReference type="KEGG" id="mten:GWK48_00345"/>
<dbReference type="OrthoDB" id="34709at2157"/>
<name>A0A6N0NSH7_9CREN</name>